<dbReference type="EMBL" id="DF836685">
    <property type="protein sequence ID" value="GAN10742.1"/>
    <property type="molecule type" value="Genomic_DNA"/>
</dbReference>
<dbReference type="AlphaFoldDB" id="A0A0C9N3U9"/>
<dbReference type="Proteomes" id="UP000053815">
    <property type="component" value="Unassembled WGS sequence"/>
</dbReference>
<organism evidence="2">
    <name type="scientific">Mucor ambiguus</name>
    <dbReference type="NCBI Taxonomy" id="91626"/>
    <lineage>
        <taxon>Eukaryota</taxon>
        <taxon>Fungi</taxon>
        <taxon>Fungi incertae sedis</taxon>
        <taxon>Mucoromycota</taxon>
        <taxon>Mucoromycotina</taxon>
        <taxon>Mucoromycetes</taxon>
        <taxon>Mucorales</taxon>
        <taxon>Mucorineae</taxon>
        <taxon>Mucoraceae</taxon>
        <taxon>Mucor</taxon>
    </lineage>
</organism>
<protein>
    <submittedName>
        <fullName evidence="2">Uncharacterized protein</fullName>
    </submittedName>
</protein>
<evidence type="ECO:0000313" key="2">
    <source>
        <dbReference type="EMBL" id="GAN10742.1"/>
    </source>
</evidence>
<evidence type="ECO:0000256" key="1">
    <source>
        <dbReference type="SAM" id="MobiDB-lite"/>
    </source>
</evidence>
<sequence length="126" mass="14255">MYTALRNSIHVETPEMEVVRSLEFSSSNNKLPKDGPKDRGAPETYPDVLENNAIVSNAMSLLNDLICHQVLRADLLIFEKKKLNFDSFRSVLGTFRCLQLSTIIQYVFNNESAEIKNLKFSNSPSS</sequence>
<reference evidence="2" key="1">
    <citation type="submission" date="2014-09" db="EMBL/GenBank/DDBJ databases">
        <title>Draft genome sequence of an oleaginous Mucoromycotina fungus Mucor ambiguus NBRC6742.</title>
        <authorList>
            <person name="Takeda I."/>
            <person name="Yamane N."/>
            <person name="Morita T."/>
            <person name="Tamano K."/>
            <person name="Machida M."/>
            <person name="Baker S."/>
            <person name="Koike H."/>
        </authorList>
    </citation>
    <scope>NUCLEOTIDE SEQUENCE</scope>
    <source>
        <strain evidence="2">NBRC 6742</strain>
    </source>
</reference>
<accession>A0A0C9N3U9</accession>
<keyword evidence="3" id="KW-1185">Reference proteome</keyword>
<gene>
    <name evidence="2" type="ORF">MAM1_0396c10289</name>
</gene>
<name>A0A0C9N3U9_9FUNG</name>
<evidence type="ECO:0000313" key="3">
    <source>
        <dbReference type="Proteomes" id="UP000053815"/>
    </source>
</evidence>
<feature type="compositionally biased region" description="Basic and acidic residues" evidence="1">
    <location>
        <begin position="31"/>
        <end position="41"/>
    </location>
</feature>
<feature type="region of interest" description="Disordered" evidence="1">
    <location>
        <begin position="23"/>
        <end position="44"/>
    </location>
</feature>
<proteinExistence type="predicted"/>